<feature type="region of interest" description="Disordered" evidence="1">
    <location>
        <begin position="1"/>
        <end position="24"/>
    </location>
</feature>
<dbReference type="Proteomes" id="UP000003824">
    <property type="component" value="Unassembled WGS sequence"/>
</dbReference>
<gene>
    <name evidence="3" type="ORF">SSFG_02015</name>
</gene>
<dbReference type="eggNOG" id="ENOG5031D55">
    <property type="taxonomic scope" value="Bacteria"/>
</dbReference>
<feature type="signal peptide" evidence="2">
    <location>
        <begin position="1"/>
        <end position="42"/>
    </location>
</feature>
<proteinExistence type="predicted"/>
<evidence type="ECO:0000256" key="1">
    <source>
        <dbReference type="SAM" id="MobiDB-lite"/>
    </source>
</evidence>
<evidence type="ECO:0000313" key="4">
    <source>
        <dbReference type="Proteomes" id="UP000003824"/>
    </source>
</evidence>
<organism evidence="3 4">
    <name type="scientific">Streptomyces viridosporus (strain ATCC 14672 / DSM 40746 / JCM 4963 / KCTC 9882 / NRRL B-12104 / FH 1290)</name>
    <name type="common">Streptomyces ghanaensis</name>
    <dbReference type="NCBI Taxonomy" id="566461"/>
    <lineage>
        <taxon>Bacteria</taxon>
        <taxon>Bacillati</taxon>
        <taxon>Actinomycetota</taxon>
        <taxon>Actinomycetes</taxon>
        <taxon>Kitasatosporales</taxon>
        <taxon>Streptomycetaceae</taxon>
        <taxon>Streptomyces</taxon>
    </lineage>
</organism>
<feature type="chain" id="PRO_5039447556" evidence="2">
    <location>
        <begin position="43"/>
        <end position="264"/>
    </location>
</feature>
<reference evidence="4" key="1">
    <citation type="submission" date="2008-12" db="EMBL/GenBank/DDBJ databases">
        <title>Annotation of Streptomyces ghanaensis ATCC 14672.</title>
        <authorList>
            <consortium name="The Broad Institute Genome Sequencing Platform"/>
            <consortium name="Broad Institute Microbial Sequencing Center"/>
            <person name="Fischbach M."/>
            <person name="Ward D."/>
            <person name="Young S."/>
            <person name="Kodira C.D."/>
            <person name="Zeng Q."/>
            <person name="Koehrsen M."/>
            <person name="Godfrey P."/>
            <person name="Alvarado L."/>
            <person name="Berlin A.M."/>
            <person name="Borenstein D."/>
            <person name="Chen Z."/>
            <person name="Engels R."/>
            <person name="Freedman E."/>
            <person name="Gellesch M."/>
            <person name="Goldberg J."/>
            <person name="Griggs A."/>
            <person name="Gujja S."/>
            <person name="Heiman D.I."/>
            <person name="Hepburn T.A."/>
            <person name="Howarth C."/>
            <person name="Jen D."/>
            <person name="Larson L."/>
            <person name="Lewis B."/>
            <person name="Mehta T."/>
            <person name="Park D."/>
            <person name="Pearson M."/>
            <person name="Roberts A."/>
            <person name="Saif S."/>
            <person name="Shea T.D."/>
            <person name="Shenoy N."/>
            <person name="Sisk P."/>
            <person name="Stolte C."/>
            <person name="Sykes S.N."/>
            <person name="Walk T."/>
            <person name="White J."/>
            <person name="Yandava C."/>
            <person name="Straight P."/>
            <person name="Clardy J."/>
            <person name="Hung D."/>
            <person name="Kolter R."/>
            <person name="Mekalanos J."/>
            <person name="Walker S."/>
            <person name="Walsh C.T."/>
            <person name="Wieland B.L.C."/>
            <person name="Ilzarbe M."/>
            <person name="Galagan J."/>
            <person name="Nusbaum C."/>
            <person name="Birren B."/>
        </authorList>
    </citation>
    <scope>NUCLEOTIDE SEQUENCE [LARGE SCALE GENOMIC DNA]</scope>
    <source>
        <strain evidence="4">ATCC 14672 / DSM 40746 / JCM 4963 / KCTC 9882 / NRRL B-12104 / FH 1290</strain>
    </source>
</reference>
<evidence type="ECO:0000256" key="2">
    <source>
        <dbReference type="SAM" id="SignalP"/>
    </source>
</evidence>
<name>D5ZT65_STRV1</name>
<dbReference type="EMBL" id="DS999641">
    <property type="protein sequence ID" value="EFE66766.2"/>
    <property type="molecule type" value="Genomic_DNA"/>
</dbReference>
<feature type="region of interest" description="Disordered" evidence="1">
    <location>
        <begin position="45"/>
        <end position="74"/>
    </location>
</feature>
<dbReference type="AlphaFoldDB" id="D5ZT65"/>
<evidence type="ECO:0000313" key="3">
    <source>
        <dbReference type="EMBL" id="EFE66766.2"/>
    </source>
</evidence>
<accession>D5ZT65</accession>
<protein>
    <submittedName>
        <fullName evidence="3">Predicted protein</fullName>
    </submittedName>
</protein>
<keyword evidence="2" id="KW-0732">Signal</keyword>
<sequence length="264" mass="28032">MIHMSSLTRRNRTQRAGTGPDRPRAVARALALAALLSMPALACGADSGRGEEAERAPVSSPTATDGSGPGGTSAEARIDQVNETMRNTPFSGIGTTTAFDEGLQQIRWNPEQGLHIKLTGISGDDMYCKDGVTYTSAGLLALSLESKGVRITVPARLDDVYVTTESEQGCDSYFAVPSGVFAPDKDKEIEGVPAQAVVASSGAASDVYYLSEKDPARLLRMESVRNGRRSGTTYVDFGKATTVTLPDTDRVMTMEEFRAEVDAG</sequence>